<reference evidence="1" key="1">
    <citation type="submission" date="2014-09" db="EMBL/GenBank/DDBJ databases">
        <authorList>
            <person name="Magalhaes I.L.F."/>
            <person name="Oliveira U."/>
            <person name="Santos F.R."/>
            <person name="Vidigal T.H.D.A."/>
            <person name="Brescovit A.D."/>
            <person name="Santos A.J."/>
        </authorList>
    </citation>
    <scope>NUCLEOTIDE SEQUENCE</scope>
    <source>
        <tissue evidence="1">Shoot tissue taken approximately 20 cm above the soil surface</tissue>
    </source>
</reference>
<dbReference type="AlphaFoldDB" id="A0A0A9SDD4"/>
<proteinExistence type="predicted"/>
<protein>
    <submittedName>
        <fullName evidence="1">Uncharacterized protein</fullName>
    </submittedName>
</protein>
<dbReference type="EMBL" id="GBRH01240867">
    <property type="protein sequence ID" value="JAD57028.1"/>
    <property type="molecule type" value="Transcribed_RNA"/>
</dbReference>
<sequence>MLISEYLEKQLHYEVRNISLVATHPKFTEM</sequence>
<evidence type="ECO:0000313" key="1">
    <source>
        <dbReference type="EMBL" id="JAD57028.1"/>
    </source>
</evidence>
<organism evidence="1">
    <name type="scientific">Arundo donax</name>
    <name type="common">Giant reed</name>
    <name type="synonym">Donax arundinaceus</name>
    <dbReference type="NCBI Taxonomy" id="35708"/>
    <lineage>
        <taxon>Eukaryota</taxon>
        <taxon>Viridiplantae</taxon>
        <taxon>Streptophyta</taxon>
        <taxon>Embryophyta</taxon>
        <taxon>Tracheophyta</taxon>
        <taxon>Spermatophyta</taxon>
        <taxon>Magnoliopsida</taxon>
        <taxon>Liliopsida</taxon>
        <taxon>Poales</taxon>
        <taxon>Poaceae</taxon>
        <taxon>PACMAD clade</taxon>
        <taxon>Arundinoideae</taxon>
        <taxon>Arundineae</taxon>
        <taxon>Arundo</taxon>
    </lineage>
</organism>
<reference evidence="1" key="2">
    <citation type="journal article" date="2015" name="Data Brief">
        <title>Shoot transcriptome of the giant reed, Arundo donax.</title>
        <authorList>
            <person name="Barrero R.A."/>
            <person name="Guerrero F.D."/>
            <person name="Moolhuijzen P."/>
            <person name="Goolsby J.A."/>
            <person name="Tidwell J."/>
            <person name="Bellgard S.E."/>
            <person name="Bellgard M.I."/>
        </authorList>
    </citation>
    <scope>NUCLEOTIDE SEQUENCE</scope>
    <source>
        <tissue evidence="1">Shoot tissue taken approximately 20 cm above the soil surface</tissue>
    </source>
</reference>
<accession>A0A0A9SDD4</accession>
<name>A0A0A9SDD4_ARUDO</name>